<evidence type="ECO:0000313" key="1">
    <source>
        <dbReference type="EMBL" id="PTN79371.1"/>
    </source>
</evidence>
<dbReference type="Proteomes" id="UP000275941">
    <property type="component" value="Unassembled WGS sequence"/>
</dbReference>
<accession>A0A2P6AXG6</accession>
<sequence length="264" mass="28521">MIVRGGGDLATGVIQKLWHVGFKILVLETECPLAIRRTVSVCDAIFQKEQRVEDLVAVRITSLKDCAKCWQQNKLPVFVDQTASAIQQLKPLIVIDAILAKKNLGTHRGMAPITIALGPGFSAPQDVDVVIETMRGHRLGRLYFEGTALPNTGIPGEIGGKSAERVVHAPASGQVTHLKNIGDLVLKGEALFLIDQVPVYSPLTGTLRGLISEKVTCYQGLKCADVDPRPVEKVDCLTISDKARALGGAVLEAIFMIGRRKNVL</sequence>
<evidence type="ECO:0000313" key="4">
    <source>
        <dbReference type="Proteomes" id="UP000275941"/>
    </source>
</evidence>
<dbReference type="NCBIfam" id="TIGR03309">
    <property type="entry name" value="matur_yqeB"/>
    <property type="match status" value="1"/>
</dbReference>
<reference evidence="2 4" key="2">
    <citation type="submission" date="2018-10" db="EMBL/GenBank/DDBJ databases">
        <title>Genotypes and phenotypes of Enterococci isolated from broiler chickens.</title>
        <authorList>
            <person name="Muhammad A.R."/>
            <person name="Diarra M.S."/>
        </authorList>
    </citation>
    <scope>NUCLEOTIDE SEQUENCE [LARGE SCALE GENOMIC DNA]</scope>
    <source>
        <strain evidence="2 4">P7 C A21</strain>
    </source>
</reference>
<organism evidence="1 3">
    <name type="scientific">Enterococcus faecalis</name>
    <name type="common">Streptococcus faecalis</name>
    <dbReference type="NCBI Taxonomy" id="1351"/>
    <lineage>
        <taxon>Bacteria</taxon>
        <taxon>Bacillati</taxon>
        <taxon>Bacillota</taxon>
        <taxon>Bacilli</taxon>
        <taxon>Lactobacillales</taxon>
        <taxon>Enterococcaceae</taxon>
        <taxon>Enterococcus</taxon>
    </lineage>
</organism>
<dbReference type="InterPro" id="IPR017695">
    <property type="entry name" value="Se-dep_Mo_hydrolase_YqeB"/>
</dbReference>
<comment type="caution">
    <text evidence="1">The sequence shown here is derived from an EMBL/GenBank/DDBJ whole genome shotgun (WGS) entry which is preliminary data.</text>
</comment>
<evidence type="ECO:0000313" key="2">
    <source>
        <dbReference type="EMBL" id="ROY52307.1"/>
    </source>
</evidence>
<dbReference type="OrthoDB" id="9815497at2"/>
<reference evidence="1 3" key="1">
    <citation type="submission" date="2018-04" db="EMBL/GenBank/DDBJ databases">
        <authorList>
            <person name="Van Tyne D."/>
        </authorList>
    </citation>
    <scope>NUCLEOTIDE SEQUENCE [LARGE SCALE GENOMIC DNA]</scope>
    <source>
        <strain evidence="1 3">B2535</strain>
    </source>
</reference>
<dbReference type="SMR" id="A0A2P6AXG6"/>
<gene>
    <name evidence="1" type="ORF">DAI13_12410</name>
    <name evidence="2" type="ORF">EGW70_03780</name>
</gene>
<dbReference type="EMBL" id="PZZH01000001">
    <property type="protein sequence ID" value="PTN79371.1"/>
    <property type="molecule type" value="Genomic_DNA"/>
</dbReference>
<evidence type="ECO:0000313" key="3">
    <source>
        <dbReference type="Proteomes" id="UP000244140"/>
    </source>
</evidence>
<name>A0A2P6AXG6_ENTFL</name>
<proteinExistence type="predicted"/>
<dbReference type="Proteomes" id="UP000244140">
    <property type="component" value="Unassembled WGS sequence"/>
</dbReference>
<protein>
    <submittedName>
        <fullName evidence="1 2">Molybdenum hydroxylase</fullName>
    </submittedName>
</protein>
<dbReference type="EMBL" id="RKOR01000007">
    <property type="protein sequence ID" value="ROY52307.1"/>
    <property type="molecule type" value="Genomic_DNA"/>
</dbReference>
<dbReference type="AlphaFoldDB" id="A0A2P6AXG6"/>